<dbReference type="InterPro" id="IPR006710">
    <property type="entry name" value="Glyco_hydro_43"/>
</dbReference>
<dbReference type="SUPFAM" id="SSF75005">
    <property type="entry name" value="Arabinanase/levansucrase/invertase"/>
    <property type="match status" value="1"/>
</dbReference>
<evidence type="ECO:0000313" key="7">
    <source>
        <dbReference type="Proteomes" id="UP001187682"/>
    </source>
</evidence>
<protein>
    <submittedName>
        <fullName evidence="6">Uncharacterized protein</fullName>
    </submittedName>
</protein>
<dbReference type="InterPro" id="IPR023296">
    <property type="entry name" value="Glyco_hydro_beta-prop_sf"/>
</dbReference>
<dbReference type="GO" id="GO:0005975">
    <property type="term" value="P:carbohydrate metabolic process"/>
    <property type="evidence" value="ECO:0007669"/>
    <property type="project" value="InterPro"/>
</dbReference>
<evidence type="ECO:0000256" key="1">
    <source>
        <dbReference type="ARBA" id="ARBA00009865"/>
    </source>
</evidence>
<comment type="caution">
    <text evidence="6">The sequence shown here is derived from an EMBL/GenBank/DDBJ whole genome shotgun (WGS) entry which is preliminary data.</text>
</comment>
<keyword evidence="3 5" id="KW-0378">Hydrolase</keyword>
<evidence type="ECO:0000256" key="5">
    <source>
        <dbReference type="RuleBase" id="RU361187"/>
    </source>
</evidence>
<sequence length="325" mass="36545">MTSVMHGADPSALLHTDNFYYSVQARNGGVSTRKAASLDDFGSATPQEVWKDTSALHNIWAPEIGGDDGEFFIYFSAGANDAHRMYVISSDVPGTNYTADEFELKLPDDKWAIDGALFRYNDELWFVWSGWAGDENVEQNLYICRMNGPGEPTGPRHIISQPREPWERVVGNPWINEGPEPIIDPDGQLHIVYSADGSWSDSYCLGDLRLKKGGDPTNVWDWYKSNGCVMGSHENQMMEGWGTTKEVNGPGHHTFALPAGRIDASVDPDVDYPFMYHAVPKGTEYKWENREWFSGSFRWVDGVEYSRKNVPGPEKNVGWSLKFSE</sequence>
<dbReference type="Gene3D" id="2.115.10.20">
    <property type="entry name" value="Glycosyl hydrolase domain, family 43"/>
    <property type="match status" value="1"/>
</dbReference>
<dbReference type="PANTHER" id="PTHR43817">
    <property type="entry name" value="GLYCOSYL HYDROLASE"/>
    <property type="match status" value="1"/>
</dbReference>
<dbReference type="AlphaFoldDB" id="A0AAE8MUK0"/>
<dbReference type="CDD" id="cd18820">
    <property type="entry name" value="GH43_LbAraf43-like"/>
    <property type="match status" value="1"/>
</dbReference>
<comment type="similarity">
    <text evidence="1 5">Belongs to the glycosyl hydrolase 43 family.</text>
</comment>
<accession>A0AAE8MUK0</accession>
<proteinExistence type="inferred from homology"/>
<evidence type="ECO:0000256" key="2">
    <source>
        <dbReference type="ARBA" id="ARBA00022729"/>
    </source>
</evidence>
<evidence type="ECO:0000256" key="4">
    <source>
        <dbReference type="ARBA" id="ARBA00023295"/>
    </source>
</evidence>
<keyword evidence="4 5" id="KW-0326">Glycosidase</keyword>
<dbReference type="Proteomes" id="UP001187682">
    <property type="component" value="Unassembled WGS sequence"/>
</dbReference>
<evidence type="ECO:0000256" key="3">
    <source>
        <dbReference type="ARBA" id="ARBA00022801"/>
    </source>
</evidence>
<gene>
    <name evidence="6" type="ORF">DNG_02286</name>
</gene>
<evidence type="ECO:0000313" key="6">
    <source>
        <dbReference type="EMBL" id="SPN99249.1"/>
    </source>
</evidence>
<reference evidence="6" key="1">
    <citation type="submission" date="2018-03" db="EMBL/GenBank/DDBJ databases">
        <authorList>
            <person name="Guldener U."/>
        </authorList>
    </citation>
    <scope>NUCLEOTIDE SEQUENCE</scope>
</reference>
<keyword evidence="2" id="KW-0732">Signal</keyword>
<name>A0AAE8MUK0_9PEZI</name>
<dbReference type="PANTHER" id="PTHR43817:SF1">
    <property type="entry name" value="HYDROLASE, FAMILY 43, PUTATIVE (AFU_ORTHOLOGUE AFUA_3G01660)-RELATED"/>
    <property type="match status" value="1"/>
</dbReference>
<dbReference type="Pfam" id="PF04616">
    <property type="entry name" value="Glyco_hydro_43"/>
    <property type="match status" value="1"/>
</dbReference>
<organism evidence="6 7">
    <name type="scientific">Cephalotrichum gorgonifer</name>
    <dbReference type="NCBI Taxonomy" id="2041049"/>
    <lineage>
        <taxon>Eukaryota</taxon>
        <taxon>Fungi</taxon>
        <taxon>Dikarya</taxon>
        <taxon>Ascomycota</taxon>
        <taxon>Pezizomycotina</taxon>
        <taxon>Sordariomycetes</taxon>
        <taxon>Hypocreomycetidae</taxon>
        <taxon>Microascales</taxon>
        <taxon>Microascaceae</taxon>
        <taxon>Cephalotrichum</taxon>
    </lineage>
</organism>
<dbReference type="EMBL" id="ONZQ02000002">
    <property type="protein sequence ID" value="SPN99249.1"/>
    <property type="molecule type" value="Genomic_DNA"/>
</dbReference>
<keyword evidence="7" id="KW-1185">Reference proteome</keyword>
<dbReference type="GO" id="GO:0004553">
    <property type="term" value="F:hydrolase activity, hydrolyzing O-glycosyl compounds"/>
    <property type="evidence" value="ECO:0007669"/>
    <property type="project" value="InterPro"/>
</dbReference>